<dbReference type="Proteomes" id="UP000298416">
    <property type="component" value="Unassembled WGS sequence"/>
</dbReference>
<name>A0A8X8YAW9_SALSN</name>
<feature type="compositionally biased region" description="Polar residues" evidence="1">
    <location>
        <begin position="128"/>
        <end position="170"/>
    </location>
</feature>
<dbReference type="EMBL" id="PNBA02000004">
    <property type="protein sequence ID" value="KAG6426423.1"/>
    <property type="molecule type" value="Genomic_DNA"/>
</dbReference>
<evidence type="ECO:0000256" key="1">
    <source>
        <dbReference type="SAM" id="MobiDB-lite"/>
    </source>
</evidence>
<feature type="region of interest" description="Disordered" evidence="1">
    <location>
        <begin position="128"/>
        <end position="178"/>
    </location>
</feature>
<protein>
    <submittedName>
        <fullName evidence="2">Uncharacterized protein</fullName>
    </submittedName>
</protein>
<reference evidence="2" key="2">
    <citation type="submission" date="2020-08" db="EMBL/GenBank/DDBJ databases">
        <title>Plant Genome Project.</title>
        <authorList>
            <person name="Zhang R.-G."/>
        </authorList>
    </citation>
    <scope>NUCLEOTIDE SEQUENCE</scope>
    <source>
        <strain evidence="2">Huo1</strain>
        <tissue evidence="2">Leaf</tissue>
    </source>
</reference>
<accession>A0A8X8YAW9</accession>
<reference evidence="2" key="1">
    <citation type="submission" date="2018-01" db="EMBL/GenBank/DDBJ databases">
        <authorList>
            <person name="Mao J.F."/>
        </authorList>
    </citation>
    <scope>NUCLEOTIDE SEQUENCE</scope>
    <source>
        <strain evidence="2">Huo1</strain>
        <tissue evidence="2">Leaf</tissue>
    </source>
</reference>
<evidence type="ECO:0000313" key="2">
    <source>
        <dbReference type="EMBL" id="KAG6426423.1"/>
    </source>
</evidence>
<organism evidence="2">
    <name type="scientific">Salvia splendens</name>
    <name type="common">Scarlet sage</name>
    <dbReference type="NCBI Taxonomy" id="180675"/>
    <lineage>
        <taxon>Eukaryota</taxon>
        <taxon>Viridiplantae</taxon>
        <taxon>Streptophyta</taxon>
        <taxon>Embryophyta</taxon>
        <taxon>Tracheophyta</taxon>
        <taxon>Spermatophyta</taxon>
        <taxon>Magnoliopsida</taxon>
        <taxon>eudicotyledons</taxon>
        <taxon>Gunneridae</taxon>
        <taxon>Pentapetalae</taxon>
        <taxon>asterids</taxon>
        <taxon>lamiids</taxon>
        <taxon>Lamiales</taxon>
        <taxon>Lamiaceae</taxon>
        <taxon>Nepetoideae</taxon>
        <taxon>Mentheae</taxon>
        <taxon>Salviinae</taxon>
        <taxon>Salvia</taxon>
        <taxon>Salvia subgen. Calosphace</taxon>
        <taxon>core Calosphace</taxon>
    </lineage>
</organism>
<proteinExistence type="predicted"/>
<keyword evidence="3" id="KW-1185">Reference proteome</keyword>
<comment type="caution">
    <text evidence="2">The sequence shown here is derived from an EMBL/GenBank/DDBJ whole genome shotgun (WGS) entry which is preliminary data.</text>
</comment>
<sequence>MQNLEFGGESAGTDTDEDVVITGNQEEGGATSSQHTQNTVALLDNLKCRKSIISADESIGNGECIVFCRCMDDLSHLRAPASEFGLIFCSKLDTERANDSSEEELSTLDQSDHKKIRERKPFLAQITQKQDLSSRQTPFNSPNHLSANIGDQQQTNGEKQGIRASNSSSHPSDKDVSCLSTKNCKSVTGKVALIVYIYITPEGTL</sequence>
<dbReference type="AlphaFoldDB" id="A0A8X8YAW9"/>
<gene>
    <name evidence="2" type="ORF">SASPL_110646</name>
</gene>
<evidence type="ECO:0000313" key="3">
    <source>
        <dbReference type="Proteomes" id="UP000298416"/>
    </source>
</evidence>